<keyword evidence="5" id="KW-1185">Reference proteome</keyword>
<dbReference type="InParanoid" id="A0A7E6CNZ6"/>
<gene>
    <name evidence="6" type="primary">LOC114511402</name>
</gene>
<dbReference type="OrthoDB" id="6353782at2759"/>
<dbReference type="InterPro" id="IPR036179">
    <property type="entry name" value="Ig-like_dom_sf"/>
</dbReference>
<sequence length="226" mass="25630">MTKIVILTLNKAQPTVSFLIFWSLPTTAQLSIVSTYCTEGEDVVLRIRNKPPEAVLYVWYKGKGVDKNNIIGFFIMTLSFHLSGLENIRQETITSDGSLLLKKVTMERAGPYTIVAHLPDSKKEIGFGQLDVYEYLRVPTLLASNYVVRENEDSVVLTCYTNGKFPQWFLNGMDLKFTDRMKLKSDGRRIIIKPVMRGDAGDYKCKVSNPIMSAESQGLELYVHFD</sequence>
<dbReference type="RefSeq" id="XP_035868670.1">
    <property type="nucleotide sequence ID" value="XM_036012777.1"/>
</dbReference>
<dbReference type="InterPro" id="IPR013098">
    <property type="entry name" value="Ig_I-set"/>
</dbReference>
<dbReference type="GO" id="GO:0009986">
    <property type="term" value="C:cell surface"/>
    <property type="evidence" value="ECO:0007669"/>
    <property type="project" value="TreeGrafter"/>
</dbReference>
<dbReference type="PANTHER" id="PTHR44427">
    <property type="entry name" value="CARCINOEMBRYONIC ANTIGEN-RELATED CELL ADHESION MOLECULE 19"/>
    <property type="match status" value="1"/>
</dbReference>
<keyword evidence="2" id="KW-0325">Glycoprotein</keyword>
<proteinExistence type="predicted"/>
<dbReference type="GO" id="GO:0002682">
    <property type="term" value="P:regulation of immune system process"/>
    <property type="evidence" value="ECO:0007669"/>
    <property type="project" value="TreeGrafter"/>
</dbReference>
<dbReference type="GO" id="GO:0007165">
    <property type="term" value="P:signal transduction"/>
    <property type="evidence" value="ECO:0007669"/>
    <property type="project" value="TreeGrafter"/>
</dbReference>
<evidence type="ECO:0000256" key="1">
    <source>
        <dbReference type="ARBA" id="ARBA00022729"/>
    </source>
</evidence>
<protein>
    <submittedName>
        <fullName evidence="6">Carcinoembryonic antigen-related cell adhesion molecule 21-like</fullName>
    </submittedName>
</protein>
<evidence type="ECO:0000259" key="4">
    <source>
        <dbReference type="PROSITE" id="PS50835"/>
    </source>
</evidence>
<dbReference type="AlphaFoldDB" id="A0A7E6CNZ6"/>
<dbReference type="GO" id="GO:1990782">
    <property type="term" value="F:protein tyrosine kinase binding"/>
    <property type="evidence" value="ECO:0007669"/>
    <property type="project" value="TreeGrafter"/>
</dbReference>
<reference evidence="6" key="1">
    <citation type="submission" date="2025-08" db="UniProtKB">
        <authorList>
            <consortium name="RefSeq"/>
        </authorList>
    </citation>
    <scope>IDENTIFICATION</scope>
    <source>
        <tissue evidence="6">Muscle</tissue>
    </source>
</reference>
<keyword evidence="3" id="KW-0393">Immunoglobulin domain</keyword>
<dbReference type="InterPro" id="IPR013783">
    <property type="entry name" value="Ig-like_fold"/>
</dbReference>
<dbReference type="InterPro" id="IPR007110">
    <property type="entry name" value="Ig-like_dom"/>
</dbReference>
<evidence type="ECO:0000313" key="5">
    <source>
        <dbReference type="Proteomes" id="UP000504628"/>
    </source>
</evidence>
<name>A0A7E6CNZ6_9CHIR</name>
<dbReference type="InterPro" id="IPR050831">
    <property type="entry name" value="CEA_cell_adhesion"/>
</dbReference>
<dbReference type="GO" id="GO:0005886">
    <property type="term" value="C:plasma membrane"/>
    <property type="evidence" value="ECO:0007669"/>
    <property type="project" value="TreeGrafter"/>
</dbReference>
<organism evidence="5 6">
    <name type="scientific">Phyllostomus discolor</name>
    <name type="common">pale spear-nosed bat</name>
    <dbReference type="NCBI Taxonomy" id="89673"/>
    <lineage>
        <taxon>Eukaryota</taxon>
        <taxon>Metazoa</taxon>
        <taxon>Chordata</taxon>
        <taxon>Craniata</taxon>
        <taxon>Vertebrata</taxon>
        <taxon>Euteleostomi</taxon>
        <taxon>Mammalia</taxon>
        <taxon>Eutheria</taxon>
        <taxon>Laurasiatheria</taxon>
        <taxon>Chiroptera</taxon>
        <taxon>Yangochiroptera</taxon>
        <taxon>Phyllostomidae</taxon>
        <taxon>Phyllostominae</taxon>
        <taxon>Phyllostomus</taxon>
    </lineage>
</organism>
<evidence type="ECO:0000256" key="2">
    <source>
        <dbReference type="ARBA" id="ARBA00023180"/>
    </source>
</evidence>
<dbReference type="PROSITE" id="PS50835">
    <property type="entry name" value="IG_LIKE"/>
    <property type="match status" value="1"/>
</dbReference>
<evidence type="ECO:0000256" key="3">
    <source>
        <dbReference type="ARBA" id="ARBA00023319"/>
    </source>
</evidence>
<dbReference type="PANTHER" id="PTHR44427:SF1">
    <property type="entry name" value="CARCINOEMBRYONIC ANTIGEN-RELATED CELL ADHESION MOLECULE 1"/>
    <property type="match status" value="1"/>
</dbReference>
<evidence type="ECO:0000313" key="6">
    <source>
        <dbReference type="RefSeq" id="XP_035868670.1"/>
    </source>
</evidence>
<dbReference type="GeneID" id="114511402"/>
<dbReference type="InterPro" id="IPR003599">
    <property type="entry name" value="Ig_sub"/>
</dbReference>
<dbReference type="KEGG" id="pdic:114511402"/>
<dbReference type="Gene3D" id="2.60.40.10">
    <property type="entry name" value="Immunoglobulins"/>
    <property type="match status" value="2"/>
</dbReference>
<keyword evidence="1" id="KW-0732">Signal</keyword>
<accession>A0A7E6CNZ6</accession>
<dbReference type="SMART" id="SM00409">
    <property type="entry name" value="IG"/>
    <property type="match status" value="2"/>
</dbReference>
<dbReference type="Proteomes" id="UP000504628">
    <property type="component" value="Chromosome 12"/>
</dbReference>
<feature type="domain" description="Ig-like" evidence="4">
    <location>
        <begin position="139"/>
        <end position="222"/>
    </location>
</feature>
<dbReference type="SUPFAM" id="SSF48726">
    <property type="entry name" value="Immunoglobulin"/>
    <property type="match status" value="2"/>
</dbReference>
<dbReference type="Pfam" id="PF07679">
    <property type="entry name" value="I-set"/>
    <property type="match status" value="1"/>
</dbReference>